<reference evidence="1 2" key="1">
    <citation type="submission" date="2021-03" db="EMBL/GenBank/DDBJ databases">
        <title>Genomic Encyclopedia of Type Strains, Phase III (KMG-III): the genomes of soil and plant-associated and newly described type strains.</title>
        <authorList>
            <person name="Whitman W."/>
        </authorList>
    </citation>
    <scope>NUCLEOTIDE SEQUENCE [LARGE SCALE GENOMIC DNA]</scope>
    <source>
        <strain evidence="1 2">IMMIB AFH-6</strain>
    </source>
</reference>
<name>A0ABS4SS36_9PROT</name>
<accession>A0ABS4SS36</accession>
<evidence type="ECO:0000313" key="1">
    <source>
        <dbReference type="EMBL" id="MBP2295380.1"/>
    </source>
</evidence>
<protein>
    <submittedName>
        <fullName evidence="1">Plasmid stability protein</fullName>
    </submittedName>
</protein>
<dbReference type="Proteomes" id="UP000781958">
    <property type="component" value="Unassembled WGS sequence"/>
</dbReference>
<dbReference type="InterPro" id="IPR010985">
    <property type="entry name" value="Ribbon_hlx_hlx"/>
</dbReference>
<organism evidence="1 2">
    <name type="scientific">Azospirillum rugosum</name>
    <dbReference type="NCBI Taxonomy" id="416170"/>
    <lineage>
        <taxon>Bacteria</taxon>
        <taxon>Pseudomonadati</taxon>
        <taxon>Pseudomonadota</taxon>
        <taxon>Alphaproteobacteria</taxon>
        <taxon>Rhodospirillales</taxon>
        <taxon>Azospirillaceae</taxon>
        <taxon>Azospirillum</taxon>
    </lineage>
</organism>
<evidence type="ECO:0000313" key="2">
    <source>
        <dbReference type="Proteomes" id="UP000781958"/>
    </source>
</evidence>
<dbReference type="SUPFAM" id="SSF47598">
    <property type="entry name" value="Ribbon-helix-helix"/>
    <property type="match status" value="1"/>
</dbReference>
<gene>
    <name evidence="1" type="ORF">J2851_005185</name>
</gene>
<comment type="caution">
    <text evidence="1">The sequence shown here is derived from an EMBL/GenBank/DDBJ whole genome shotgun (WGS) entry which is preliminary data.</text>
</comment>
<sequence>MGRIVTLKLDDEIVELLRLKASIRGRSLEQELQDIAAEAARLTAAEKLAIADEICARTPPVPQTDSVDLLREDRDR</sequence>
<proteinExistence type="predicted"/>
<dbReference type="RefSeq" id="WP_209769850.1">
    <property type="nucleotide sequence ID" value="NZ_JAGINP010000021.1"/>
</dbReference>
<dbReference type="EMBL" id="JAGINP010000021">
    <property type="protein sequence ID" value="MBP2295380.1"/>
    <property type="molecule type" value="Genomic_DNA"/>
</dbReference>
<keyword evidence="2" id="KW-1185">Reference proteome</keyword>